<evidence type="ECO:0000313" key="4">
    <source>
        <dbReference type="EMBL" id="AMD89302.1"/>
    </source>
</evidence>
<dbReference type="Pfam" id="PF02623">
    <property type="entry name" value="FliW"/>
    <property type="match status" value="1"/>
</dbReference>
<keyword evidence="1" id="KW-0963">Cytoplasm</keyword>
<dbReference type="InterPro" id="IPR024046">
    <property type="entry name" value="Flagellar_assmbl_FliW_dom_sf"/>
</dbReference>
<evidence type="ECO:0000256" key="3">
    <source>
        <dbReference type="ARBA" id="ARBA00022845"/>
    </source>
</evidence>
<keyword evidence="3" id="KW-0810">Translation regulation</keyword>
<accession>A0A0X8JI96</accession>
<protein>
    <recommendedName>
        <fullName evidence="6">Flagellar assembly factor FliW</fullName>
    </recommendedName>
</protein>
<organism evidence="4 5">
    <name type="scientific">Desulfovibrio fairfieldensis</name>
    <dbReference type="NCBI Taxonomy" id="44742"/>
    <lineage>
        <taxon>Bacteria</taxon>
        <taxon>Pseudomonadati</taxon>
        <taxon>Thermodesulfobacteriota</taxon>
        <taxon>Desulfovibrionia</taxon>
        <taxon>Desulfovibrionales</taxon>
        <taxon>Desulfovibrionaceae</taxon>
        <taxon>Desulfovibrio</taxon>
    </lineage>
</organism>
<dbReference type="SUPFAM" id="SSF141457">
    <property type="entry name" value="BH3618-like"/>
    <property type="match status" value="1"/>
</dbReference>
<dbReference type="PANTHER" id="PTHR39190">
    <property type="entry name" value="FLAGELLAR ASSEMBLY FACTOR FLIW"/>
    <property type="match status" value="1"/>
</dbReference>
<dbReference type="GO" id="GO:0006417">
    <property type="term" value="P:regulation of translation"/>
    <property type="evidence" value="ECO:0007669"/>
    <property type="project" value="UniProtKB-KW"/>
</dbReference>
<dbReference type="STRING" id="44742.AXF13_03790"/>
<evidence type="ECO:0000256" key="2">
    <source>
        <dbReference type="ARBA" id="ARBA00022795"/>
    </source>
</evidence>
<keyword evidence="5" id="KW-1185">Reference proteome</keyword>
<name>A0A0X8JI96_9BACT</name>
<evidence type="ECO:0008006" key="6">
    <source>
        <dbReference type="Google" id="ProtNLM"/>
    </source>
</evidence>
<gene>
    <name evidence="4" type="ORF">AXF13_03790</name>
</gene>
<evidence type="ECO:0000256" key="1">
    <source>
        <dbReference type="ARBA" id="ARBA00022490"/>
    </source>
</evidence>
<proteinExistence type="predicted"/>
<dbReference type="KEGG" id="dfi:AXF13_03790"/>
<dbReference type="GO" id="GO:0044780">
    <property type="term" value="P:bacterial-type flagellum assembly"/>
    <property type="evidence" value="ECO:0007669"/>
    <property type="project" value="InterPro"/>
</dbReference>
<dbReference type="InterPro" id="IPR003775">
    <property type="entry name" value="Flagellar_assembly_factor_FliW"/>
</dbReference>
<reference evidence="5" key="1">
    <citation type="submission" date="2016-02" db="EMBL/GenBank/DDBJ databases">
        <authorList>
            <person name="Holder M.E."/>
            <person name="Ajami N.J."/>
            <person name="Petrosino J.F."/>
        </authorList>
    </citation>
    <scope>NUCLEOTIDE SEQUENCE [LARGE SCALE GENOMIC DNA]</scope>
    <source>
        <strain evidence="5">CCUG 45958</strain>
    </source>
</reference>
<keyword evidence="2" id="KW-1005">Bacterial flagellum biogenesis</keyword>
<dbReference type="EMBL" id="CP014229">
    <property type="protein sequence ID" value="AMD89302.1"/>
    <property type="molecule type" value="Genomic_DNA"/>
</dbReference>
<evidence type="ECO:0000313" key="5">
    <source>
        <dbReference type="Proteomes" id="UP000069241"/>
    </source>
</evidence>
<sequence>MGLESEREFALLQIHQDWPLLILQSATTPAVGLMVADPYSFLDSYPIQVGEAELALLGLESKEEATVLVTVSRPADQPGTVKLNLCGPICINARFRLGLQIPQPVDLSRIPGIFRPGPKTPDRESGGQ</sequence>
<dbReference type="AlphaFoldDB" id="A0A0X8JI96"/>
<dbReference type="Gene3D" id="2.30.290.10">
    <property type="entry name" value="BH3618-like"/>
    <property type="match status" value="1"/>
</dbReference>
<dbReference type="Proteomes" id="UP000069241">
    <property type="component" value="Chromosome"/>
</dbReference>
<dbReference type="PANTHER" id="PTHR39190:SF1">
    <property type="entry name" value="FLAGELLAR ASSEMBLY FACTOR FLIW"/>
    <property type="match status" value="1"/>
</dbReference>